<dbReference type="InterPro" id="IPR051393">
    <property type="entry name" value="ABC_transporter_permease"/>
</dbReference>
<keyword evidence="4 7" id="KW-0812">Transmembrane</keyword>
<sequence>MKKNKLTFWAFVGPCLLAFIIVVIIPLIFGVYYSFTDWNGINADLTYVGISNYLELFSDKHFVNSFIFTTKFTIVSVILINVTGFSLALLVTRGLKMSNLLRTIFFMPNLIGGLILGFIWQFIFINAFASLGEYTGQMWLMGWLSTTKTSFWGLLILMTWQLSGYVMVIYIAAIQGIPKELLEAAQIDGANTWQRVKSIMLPLVRPAFTISLFLTLSNSFKLYDQNLSLTGGAPARSSEMLAMNIYNTAFSFMKFGEAQAKAVIFLIIVGIFTLSQVYISKKGEVEM</sequence>
<keyword evidence="2 7" id="KW-0813">Transport</keyword>
<evidence type="ECO:0000259" key="8">
    <source>
        <dbReference type="PROSITE" id="PS50928"/>
    </source>
</evidence>
<dbReference type="PROSITE" id="PS50928">
    <property type="entry name" value="ABC_TM1"/>
    <property type="match status" value="1"/>
</dbReference>
<evidence type="ECO:0000313" key="10">
    <source>
        <dbReference type="Proteomes" id="UP000665020"/>
    </source>
</evidence>
<dbReference type="CDD" id="cd06261">
    <property type="entry name" value="TM_PBP2"/>
    <property type="match status" value="1"/>
</dbReference>
<dbReference type="GO" id="GO:0055085">
    <property type="term" value="P:transmembrane transport"/>
    <property type="evidence" value="ECO:0007669"/>
    <property type="project" value="InterPro"/>
</dbReference>
<accession>A0A8A7KD37</accession>
<dbReference type="KEGG" id="ifn:GM661_15005"/>
<feature type="transmembrane region" description="Helical" evidence="7">
    <location>
        <begin position="104"/>
        <end position="131"/>
    </location>
</feature>
<keyword evidence="10" id="KW-1185">Reference proteome</keyword>
<feature type="domain" description="ABC transmembrane type-1" evidence="8">
    <location>
        <begin position="66"/>
        <end position="276"/>
    </location>
</feature>
<feature type="transmembrane region" description="Helical" evidence="7">
    <location>
        <begin position="262"/>
        <end position="279"/>
    </location>
</feature>
<keyword evidence="5 7" id="KW-1133">Transmembrane helix</keyword>
<evidence type="ECO:0000256" key="5">
    <source>
        <dbReference type="ARBA" id="ARBA00022989"/>
    </source>
</evidence>
<dbReference type="Gene3D" id="1.10.3720.10">
    <property type="entry name" value="MetI-like"/>
    <property type="match status" value="1"/>
</dbReference>
<organism evidence="9 10">
    <name type="scientific">Iocasia fonsfrigidae</name>
    <dbReference type="NCBI Taxonomy" id="2682810"/>
    <lineage>
        <taxon>Bacteria</taxon>
        <taxon>Bacillati</taxon>
        <taxon>Bacillota</taxon>
        <taxon>Clostridia</taxon>
        <taxon>Halanaerobiales</taxon>
        <taxon>Halanaerobiaceae</taxon>
        <taxon>Iocasia</taxon>
    </lineage>
</organism>
<reference evidence="9" key="1">
    <citation type="submission" date="2019-12" db="EMBL/GenBank/DDBJ databases">
        <authorList>
            <person name="zhang j."/>
            <person name="sun C.M."/>
        </authorList>
    </citation>
    <scope>NUCLEOTIDE SEQUENCE</scope>
    <source>
        <strain evidence="9">NS-1</strain>
    </source>
</reference>
<dbReference type="SUPFAM" id="SSF161098">
    <property type="entry name" value="MetI-like"/>
    <property type="match status" value="1"/>
</dbReference>
<evidence type="ECO:0000256" key="1">
    <source>
        <dbReference type="ARBA" id="ARBA00004651"/>
    </source>
</evidence>
<evidence type="ECO:0000256" key="3">
    <source>
        <dbReference type="ARBA" id="ARBA00022475"/>
    </source>
</evidence>
<keyword evidence="3" id="KW-1003">Cell membrane</keyword>
<evidence type="ECO:0000256" key="7">
    <source>
        <dbReference type="RuleBase" id="RU363032"/>
    </source>
</evidence>
<dbReference type="GO" id="GO:0005886">
    <property type="term" value="C:plasma membrane"/>
    <property type="evidence" value="ECO:0007669"/>
    <property type="project" value="UniProtKB-SubCell"/>
</dbReference>
<evidence type="ECO:0000256" key="4">
    <source>
        <dbReference type="ARBA" id="ARBA00022692"/>
    </source>
</evidence>
<dbReference type="InterPro" id="IPR000515">
    <property type="entry name" value="MetI-like"/>
</dbReference>
<proteinExistence type="inferred from homology"/>
<dbReference type="Proteomes" id="UP000665020">
    <property type="component" value="Chromosome"/>
</dbReference>
<dbReference type="PANTHER" id="PTHR30193:SF41">
    <property type="entry name" value="DIACETYLCHITOBIOSE UPTAKE SYSTEM PERMEASE PROTEIN NGCF"/>
    <property type="match status" value="1"/>
</dbReference>
<feature type="transmembrane region" description="Helical" evidence="7">
    <location>
        <begin position="72"/>
        <end position="92"/>
    </location>
</feature>
<evidence type="ECO:0000256" key="6">
    <source>
        <dbReference type="ARBA" id="ARBA00023136"/>
    </source>
</evidence>
<name>A0A8A7KD37_9FIRM</name>
<dbReference type="InterPro" id="IPR035906">
    <property type="entry name" value="MetI-like_sf"/>
</dbReference>
<gene>
    <name evidence="9" type="ORF">GM661_15005</name>
</gene>
<comment type="similarity">
    <text evidence="7">Belongs to the binding-protein-dependent transport system permease family.</text>
</comment>
<dbReference type="AlphaFoldDB" id="A0A8A7KD37"/>
<dbReference type="PANTHER" id="PTHR30193">
    <property type="entry name" value="ABC TRANSPORTER PERMEASE PROTEIN"/>
    <property type="match status" value="1"/>
</dbReference>
<dbReference type="Pfam" id="PF00528">
    <property type="entry name" value="BPD_transp_1"/>
    <property type="match status" value="1"/>
</dbReference>
<keyword evidence="6 7" id="KW-0472">Membrane</keyword>
<evidence type="ECO:0000256" key="2">
    <source>
        <dbReference type="ARBA" id="ARBA00022448"/>
    </source>
</evidence>
<dbReference type="EMBL" id="CP046640">
    <property type="protein sequence ID" value="QTL99170.1"/>
    <property type="molecule type" value="Genomic_DNA"/>
</dbReference>
<comment type="subcellular location">
    <subcellularLocation>
        <location evidence="1 7">Cell membrane</location>
        <topology evidence="1 7">Multi-pass membrane protein</topology>
    </subcellularLocation>
</comment>
<feature type="transmembrane region" description="Helical" evidence="7">
    <location>
        <begin position="7"/>
        <end position="35"/>
    </location>
</feature>
<evidence type="ECO:0000313" key="9">
    <source>
        <dbReference type="EMBL" id="QTL99170.1"/>
    </source>
</evidence>
<protein>
    <submittedName>
        <fullName evidence="9">ABC transporter permease subunit</fullName>
    </submittedName>
</protein>
<dbReference type="RefSeq" id="WP_230867567.1">
    <property type="nucleotide sequence ID" value="NZ_CP046640.1"/>
</dbReference>
<feature type="transmembrane region" description="Helical" evidence="7">
    <location>
        <begin position="151"/>
        <end position="173"/>
    </location>
</feature>